<comment type="subcellular location">
    <subcellularLocation>
        <location evidence="2">Membrane</location>
    </subcellularLocation>
</comment>
<dbReference type="PANTHER" id="PTHR45436:SF1">
    <property type="entry name" value="SENSOR PROTEIN QSEC"/>
    <property type="match status" value="1"/>
</dbReference>
<dbReference type="Pfam" id="PF08521">
    <property type="entry name" value="2CSK_N"/>
    <property type="match status" value="1"/>
</dbReference>
<dbReference type="AlphaFoldDB" id="A0A0N0VLW7"/>
<evidence type="ECO:0000256" key="5">
    <source>
        <dbReference type="ARBA" id="ARBA00022679"/>
    </source>
</evidence>
<gene>
    <name evidence="13" type="ORF">SU32_07600</name>
</gene>
<keyword evidence="7" id="KW-0418">Kinase</keyword>
<keyword evidence="14" id="KW-1185">Reference proteome</keyword>
<comment type="caution">
    <text evidence="13">The sequence shown here is derived from an EMBL/GenBank/DDBJ whole genome shotgun (WGS) entry which is preliminary data.</text>
</comment>
<sequence length="465" mass="50831">MKTLSPNSIKSQLLLWLLGPLLILGLVAILDGYRAARSTADAVSDRVLSGSALAIAERVFVNGENGLEVDIPYVALQMLTSLEDDRVFYKIENNDGGFITGYRDLALPETTASLNEVTFADGVFRGAKVRIATFHGAASSTTRSFSFRVAVAETTNARAAVARSILIRSLLRQGILLVSAAILIWLVVSHALKPLQRLELAVSRRSPDDVRPIEHSVPQEVEGLVFTINGLVERFSSAIKALQNFTSNASHQFRTPLSLIKTHLEVAIRENDPDKQKQAITRAGKAVNDAERLMYQMLLLAQLDSASKQKLQQQNCDLTSVTRDACNDFILQLSHNKRSDVDLGFHAKEDVNVRGDKTLIQEIIRNLIDNAIKHSGSPTQIDVEISATDKYGVLKVRDQGHGFDENLITKARHRQAGNSTGTGKTNYGLGLSIVNDIVSLHNGEITAKRVSDPAGMVVIVKLPLT</sequence>
<dbReference type="InterPro" id="IPR003661">
    <property type="entry name" value="HisK_dim/P_dom"/>
</dbReference>
<dbReference type="InterPro" id="IPR013727">
    <property type="entry name" value="2CSK_N"/>
</dbReference>
<keyword evidence="8 10" id="KW-1133">Transmembrane helix</keyword>
<comment type="catalytic activity">
    <reaction evidence="1">
        <text>ATP + protein L-histidine = ADP + protein N-phospho-L-histidine.</text>
        <dbReference type="EC" id="2.7.13.3"/>
    </reaction>
</comment>
<evidence type="ECO:0000256" key="9">
    <source>
        <dbReference type="ARBA" id="ARBA00023012"/>
    </source>
</evidence>
<evidence type="ECO:0000256" key="1">
    <source>
        <dbReference type="ARBA" id="ARBA00000085"/>
    </source>
</evidence>
<dbReference type="InterPro" id="IPR050428">
    <property type="entry name" value="TCS_sensor_his_kinase"/>
</dbReference>
<dbReference type="Pfam" id="PF02518">
    <property type="entry name" value="HATPase_c"/>
    <property type="match status" value="1"/>
</dbReference>
<dbReference type="Proteomes" id="UP000038011">
    <property type="component" value="Unassembled WGS sequence"/>
</dbReference>
<keyword evidence="6 10" id="KW-0812">Transmembrane</keyword>
<evidence type="ECO:0000256" key="8">
    <source>
        <dbReference type="ARBA" id="ARBA00022989"/>
    </source>
</evidence>
<dbReference type="GO" id="GO:0000155">
    <property type="term" value="F:phosphorelay sensor kinase activity"/>
    <property type="evidence" value="ECO:0007669"/>
    <property type="project" value="InterPro"/>
</dbReference>
<evidence type="ECO:0000256" key="10">
    <source>
        <dbReference type="SAM" id="Phobius"/>
    </source>
</evidence>
<evidence type="ECO:0000256" key="4">
    <source>
        <dbReference type="ARBA" id="ARBA00022553"/>
    </source>
</evidence>
<keyword evidence="4" id="KW-0597">Phosphoprotein</keyword>
<dbReference type="Pfam" id="PF00512">
    <property type="entry name" value="HisKA"/>
    <property type="match status" value="1"/>
</dbReference>
<evidence type="ECO:0000256" key="7">
    <source>
        <dbReference type="ARBA" id="ARBA00022777"/>
    </source>
</evidence>
<dbReference type="EC" id="2.7.13.3" evidence="3"/>
<organism evidence="13 14">
    <name type="scientific">Ahrensia marina</name>
    <dbReference type="NCBI Taxonomy" id="1514904"/>
    <lineage>
        <taxon>Bacteria</taxon>
        <taxon>Pseudomonadati</taxon>
        <taxon>Pseudomonadota</taxon>
        <taxon>Alphaproteobacteria</taxon>
        <taxon>Hyphomicrobiales</taxon>
        <taxon>Ahrensiaceae</taxon>
        <taxon>Ahrensia</taxon>
    </lineage>
</organism>
<dbReference type="STRING" id="1514904.SU32_07600"/>
<dbReference type="PROSITE" id="PS50109">
    <property type="entry name" value="HIS_KIN"/>
    <property type="match status" value="1"/>
</dbReference>
<dbReference type="EMBL" id="JXMU01000010">
    <property type="protein sequence ID" value="KPB01574.1"/>
    <property type="molecule type" value="Genomic_DNA"/>
</dbReference>
<dbReference type="CDD" id="cd00075">
    <property type="entry name" value="HATPase"/>
    <property type="match status" value="1"/>
</dbReference>
<dbReference type="CDD" id="cd00082">
    <property type="entry name" value="HisKA"/>
    <property type="match status" value="1"/>
</dbReference>
<proteinExistence type="predicted"/>
<evidence type="ECO:0000259" key="11">
    <source>
        <dbReference type="PROSITE" id="PS50109"/>
    </source>
</evidence>
<dbReference type="SMART" id="SM00387">
    <property type="entry name" value="HATPase_c"/>
    <property type="match status" value="1"/>
</dbReference>
<dbReference type="SUPFAM" id="SSF47384">
    <property type="entry name" value="Homodimeric domain of signal transducing histidine kinase"/>
    <property type="match status" value="1"/>
</dbReference>
<dbReference type="InterPro" id="IPR003594">
    <property type="entry name" value="HATPase_dom"/>
</dbReference>
<evidence type="ECO:0000256" key="3">
    <source>
        <dbReference type="ARBA" id="ARBA00012438"/>
    </source>
</evidence>
<keyword evidence="5" id="KW-0808">Transferase</keyword>
<dbReference type="PATRIC" id="fig|1514904.3.peg.340"/>
<dbReference type="Gene3D" id="3.30.565.10">
    <property type="entry name" value="Histidine kinase-like ATPase, C-terminal domain"/>
    <property type="match status" value="1"/>
</dbReference>
<protein>
    <recommendedName>
        <fullName evidence="3">histidine kinase</fullName>
        <ecNumber evidence="3">2.7.13.3</ecNumber>
    </recommendedName>
</protein>
<dbReference type="GO" id="GO:0005886">
    <property type="term" value="C:plasma membrane"/>
    <property type="evidence" value="ECO:0007669"/>
    <property type="project" value="TreeGrafter"/>
</dbReference>
<dbReference type="PANTHER" id="PTHR45436">
    <property type="entry name" value="SENSOR HISTIDINE KINASE YKOH"/>
    <property type="match status" value="1"/>
</dbReference>
<evidence type="ECO:0000259" key="12">
    <source>
        <dbReference type="PROSITE" id="PS50885"/>
    </source>
</evidence>
<evidence type="ECO:0000313" key="14">
    <source>
        <dbReference type="Proteomes" id="UP000038011"/>
    </source>
</evidence>
<dbReference type="PROSITE" id="PS50885">
    <property type="entry name" value="HAMP"/>
    <property type="match status" value="1"/>
</dbReference>
<dbReference type="SUPFAM" id="SSF55874">
    <property type="entry name" value="ATPase domain of HSP90 chaperone/DNA topoisomerase II/histidine kinase"/>
    <property type="match status" value="1"/>
</dbReference>
<dbReference type="InterPro" id="IPR003660">
    <property type="entry name" value="HAMP_dom"/>
</dbReference>
<dbReference type="Gene3D" id="1.10.287.130">
    <property type="match status" value="1"/>
</dbReference>
<feature type="domain" description="Histidine kinase" evidence="11">
    <location>
        <begin position="248"/>
        <end position="465"/>
    </location>
</feature>
<keyword evidence="10" id="KW-0472">Membrane</keyword>
<keyword evidence="9" id="KW-0902">Two-component regulatory system</keyword>
<accession>A0A0N0VLW7</accession>
<feature type="transmembrane region" description="Helical" evidence="10">
    <location>
        <begin position="174"/>
        <end position="192"/>
    </location>
</feature>
<evidence type="ECO:0000256" key="6">
    <source>
        <dbReference type="ARBA" id="ARBA00022692"/>
    </source>
</evidence>
<evidence type="ECO:0000256" key="2">
    <source>
        <dbReference type="ARBA" id="ARBA00004370"/>
    </source>
</evidence>
<dbReference type="InterPro" id="IPR036097">
    <property type="entry name" value="HisK_dim/P_sf"/>
</dbReference>
<dbReference type="SMART" id="SM00388">
    <property type="entry name" value="HisKA"/>
    <property type="match status" value="1"/>
</dbReference>
<evidence type="ECO:0000313" key="13">
    <source>
        <dbReference type="EMBL" id="KPB01574.1"/>
    </source>
</evidence>
<feature type="domain" description="HAMP" evidence="12">
    <location>
        <begin position="189"/>
        <end position="240"/>
    </location>
</feature>
<feature type="transmembrane region" description="Helical" evidence="10">
    <location>
        <begin position="13"/>
        <end position="30"/>
    </location>
</feature>
<dbReference type="InterPro" id="IPR036890">
    <property type="entry name" value="HATPase_C_sf"/>
</dbReference>
<name>A0A0N0VLW7_9HYPH</name>
<reference evidence="13 14" key="1">
    <citation type="submission" date="2015-01" db="EMBL/GenBank/DDBJ databases">
        <title>Ahrensia donghaiensis sp. nov., a novel dimethylsulphoniopropionate-cleavage bacterium isolated from seawater and emended descriptions of the genus Ahrensia and Ahrensia kielensis.</title>
        <authorList>
            <person name="Liu J."/>
        </authorList>
    </citation>
    <scope>NUCLEOTIDE SEQUENCE [LARGE SCALE GENOMIC DNA]</scope>
    <source>
        <strain evidence="13 14">LZD062</strain>
    </source>
</reference>
<dbReference type="InterPro" id="IPR005467">
    <property type="entry name" value="His_kinase_dom"/>
</dbReference>